<dbReference type="GO" id="GO:0019441">
    <property type="term" value="P:L-tryptophan catabolic process to kynurenine"/>
    <property type="evidence" value="ECO:0007669"/>
    <property type="project" value="InterPro"/>
</dbReference>
<dbReference type="GO" id="GO:0034354">
    <property type="term" value="P:'de novo' NAD+ biosynthetic process from L-tryptophan"/>
    <property type="evidence" value="ECO:0007669"/>
    <property type="project" value="TreeGrafter"/>
</dbReference>
<dbReference type="GO" id="GO:0005737">
    <property type="term" value="C:cytoplasm"/>
    <property type="evidence" value="ECO:0007669"/>
    <property type="project" value="TreeGrafter"/>
</dbReference>
<evidence type="ECO:0000256" key="4">
    <source>
        <dbReference type="PIRSR" id="PIRSR600898-1"/>
    </source>
</evidence>
<proteinExistence type="inferred from homology"/>
<organism evidence="5 6">
    <name type="scientific">Elysia chlorotica</name>
    <name type="common">Eastern emerald elysia</name>
    <name type="synonym">Sea slug</name>
    <dbReference type="NCBI Taxonomy" id="188477"/>
    <lineage>
        <taxon>Eukaryota</taxon>
        <taxon>Metazoa</taxon>
        <taxon>Spiralia</taxon>
        <taxon>Lophotrochozoa</taxon>
        <taxon>Mollusca</taxon>
        <taxon>Gastropoda</taxon>
        <taxon>Heterobranchia</taxon>
        <taxon>Euthyneura</taxon>
        <taxon>Panpulmonata</taxon>
        <taxon>Sacoglossa</taxon>
        <taxon>Placobranchoidea</taxon>
        <taxon>Plakobranchidae</taxon>
        <taxon>Elysia</taxon>
    </lineage>
</organism>
<keyword evidence="6" id="KW-1185">Reference proteome</keyword>
<evidence type="ECO:0000313" key="6">
    <source>
        <dbReference type="Proteomes" id="UP000271974"/>
    </source>
</evidence>
<reference evidence="5 6" key="1">
    <citation type="submission" date="2019-01" db="EMBL/GenBank/DDBJ databases">
        <title>A draft genome assembly of the solar-powered sea slug Elysia chlorotica.</title>
        <authorList>
            <person name="Cai H."/>
            <person name="Li Q."/>
            <person name="Fang X."/>
            <person name="Li J."/>
            <person name="Curtis N.E."/>
            <person name="Altenburger A."/>
            <person name="Shibata T."/>
            <person name="Feng M."/>
            <person name="Maeda T."/>
            <person name="Schwartz J.A."/>
            <person name="Shigenobu S."/>
            <person name="Lundholm N."/>
            <person name="Nishiyama T."/>
            <person name="Yang H."/>
            <person name="Hasebe M."/>
            <person name="Li S."/>
            <person name="Pierce S.K."/>
            <person name="Wang J."/>
        </authorList>
    </citation>
    <scope>NUCLEOTIDE SEQUENCE [LARGE SCALE GENOMIC DNA]</scope>
    <source>
        <strain evidence="5">EC2010</strain>
        <tissue evidence="5">Whole organism of an adult</tissue>
    </source>
</reference>
<dbReference type="STRING" id="188477.A0A3S1BGV3"/>
<dbReference type="GO" id="GO:0020037">
    <property type="term" value="F:heme binding"/>
    <property type="evidence" value="ECO:0007669"/>
    <property type="project" value="InterPro"/>
</dbReference>
<evidence type="ECO:0000313" key="5">
    <source>
        <dbReference type="EMBL" id="RUS83671.1"/>
    </source>
</evidence>
<dbReference type="OrthoDB" id="6153996at2759"/>
<dbReference type="AlphaFoldDB" id="A0A3S1BGV3"/>
<dbReference type="EMBL" id="RQTK01000235">
    <property type="protein sequence ID" value="RUS83671.1"/>
    <property type="molecule type" value="Genomic_DNA"/>
</dbReference>
<dbReference type="SUPFAM" id="SSF140959">
    <property type="entry name" value="Indolic compounds 2,3-dioxygenase-like"/>
    <property type="match status" value="1"/>
</dbReference>
<keyword evidence="3 4" id="KW-0408">Iron</keyword>
<feature type="non-terminal residue" evidence="5">
    <location>
        <position position="1"/>
    </location>
</feature>
<gene>
    <name evidence="5" type="ORF">EGW08_008577</name>
</gene>
<evidence type="ECO:0000256" key="1">
    <source>
        <dbReference type="ARBA" id="ARBA00007119"/>
    </source>
</evidence>
<evidence type="ECO:0000256" key="2">
    <source>
        <dbReference type="ARBA" id="ARBA00022723"/>
    </source>
</evidence>
<keyword evidence="4" id="KW-0349">Heme</keyword>
<dbReference type="PANTHER" id="PTHR28657">
    <property type="entry name" value="INDOLEAMINE 2,3-DIOXYGENASE"/>
    <property type="match status" value="1"/>
</dbReference>
<comment type="similarity">
    <text evidence="1">Belongs to the indoleamine 2,3-dioxygenase family.</text>
</comment>
<sequence>GGSGAEWFVTVTAHVELVFVQCLQPLLRVLEELKHVAETKDCDQSQIERNIEQQLEKIKAGIKAMQNALSKMHEKLTAKTFFNVLRPFLGGWGGEGNSLPDGLIYEGVSDIPRKLTGGSAAQSSTMQVLDAFFGVQHSQEKRTFLVHMREFMPLGHRRLIEDLERWPHKLRDFVASRSRSSSLKASYNSCISSLVDLRSYHIQIVTKYIVVASRDMNEGNYESLDTKGTGGTSLIPFLQVIRSDTEEGLVPDSDNMLSESSASNHQCKPRVGTSVPSYYAGLLLFTAAASTVAVGTLMKSFQPN</sequence>
<comment type="caution">
    <text evidence="5">The sequence shown here is derived from an EMBL/GenBank/DDBJ whole genome shotgun (WGS) entry which is preliminary data.</text>
</comment>
<dbReference type="Gene3D" id="1.20.58.480">
    <property type="match status" value="1"/>
</dbReference>
<dbReference type="PROSITE" id="PS00876">
    <property type="entry name" value="IDO_1"/>
    <property type="match status" value="1"/>
</dbReference>
<dbReference type="GO" id="GO:0046872">
    <property type="term" value="F:metal ion binding"/>
    <property type="evidence" value="ECO:0007669"/>
    <property type="project" value="UniProtKB-KW"/>
</dbReference>
<evidence type="ECO:0000256" key="3">
    <source>
        <dbReference type="ARBA" id="ARBA00023004"/>
    </source>
</evidence>
<name>A0A3S1BGV3_ELYCH</name>
<dbReference type="GO" id="GO:0033754">
    <property type="term" value="F:indoleamine 2,3-dioxygenase activity"/>
    <property type="evidence" value="ECO:0007669"/>
    <property type="project" value="TreeGrafter"/>
</dbReference>
<keyword evidence="2 4" id="KW-0479">Metal-binding</keyword>
<dbReference type="InterPro" id="IPR000898">
    <property type="entry name" value="Indolamine_dOase"/>
</dbReference>
<dbReference type="PANTHER" id="PTHR28657:SF5">
    <property type="entry name" value="INDOLEAMINE 2,3-DIOXYGENASE"/>
    <property type="match status" value="1"/>
</dbReference>
<dbReference type="Pfam" id="PF01231">
    <property type="entry name" value="IDO"/>
    <property type="match status" value="1"/>
</dbReference>
<protein>
    <recommendedName>
        <fullName evidence="7">Indoleamine 2,3-dioxygenase</fullName>
    </recommendedName>
</protein>
<evidence type="ECO:0008006" key="7">
    <source>
        <dbReference type="Google" id="ProtNLM"/>
    </source>
</evidence>
<dbReference type="GO" id="GO:0004833">
    <property type="term" value="F:L-tryptophan 2,3-dioxygenase activity"/>
    <property type="evidence" value="ECO:0007669"/>
    <property type="project" value="TreeGrafter"/>
</dbReference>
<feature type="binding site" description="proximal binding residue" evidence="4">
    <location>
        <position position="201"/>
    </location>
    <ligand>
        <name>heme b</name>
        <dbReference type="ChEBI" id="CHEBI:60344"/>
    </ligand>
    <ligandPart>
        <name>Fe</name>
        <dbReference type="ChEBI" id="CHEBI:18248"/>
    </ligandPart>
</feature>
<dbReference type="InterPro" id="IPR037217">
    <property type="entry name" value="Trp/Indoleamine_2_3_dOase-like"/>
</dbReference>
<dbReference type="Proteomes" id="UP000271974">
    <property type="component" value="Unassembled WGS sequence"/>
</dbReference>
<accession>A0A3S1BGV3</accession>